<dbReference type="OrthoDB" id="2287945at2759"/>
<dbReference type="EMBL" id="PJQM01003772">
    <property type="protein sequence ID" value="RCH87179.1"/>
    <property type="molecule type" value="Genomic_DNA"/>
</dbReference>
<evidence type="ECO:0000313" key="3">
    <source>
        <dbReference type="Proteomes" id="UP000253551"/>
    </source>
</evidence>
<reference evidence="2 3" key="1">
    <citation type="journal article" date="2018" name="G3 (Bethesda)">
        <title>Phylogenetic and Phylogenomic Definition of Rhizopus Species.</title>
        <authorList>
            <person name="Gryganskyi A.P."/>
            <person name="Golan J."/>
            <person name="Dolatabadi S."/>
            <person name="Mondo S."/>
            <person name="Robb S."/>
            <person name="Idnurm A."/>
            <person name="Muszewska A."/>
            <person name="Steczkiewicz K."/>
            <person name="Masonjones S."/>
            <person name="Liao H.L."/>
            <person name="Gajdeczka M.T."/>
            <person name="Anike F."/>
            <person name="Vuek A."/>
            <person name="Anishchenko I.M."/>
            <person name="Voigt K."/>
            <person name="de Hoog G.S."/>
            <person name="Smith M.E."/>
            <person name="Heitman J."/>
            <person name="Vilgalys R."/>
            <person name="Stajich J.E."/>
        </authorList>
    </citation>
    <scope>NUCLEOTIDE SEQUENCE [LARGE SCALE GENOMIC DNA]</scope>
    <source>
        <strain evidence="2 3">LSU 92-RS-03</strain>
    </source>
</reference>
<dbReference type="Proteomes" id="UP000253551">
    <property type="component" value="Unassembled WGS sequence"/>
</dbReference>
<protein>
    <submittedName>
        <fullName evidence="2">Uncharacterized protein</fullName>
    </submittedName>
</protein>
<evidence type="ECO:0000256" key="1">
    <source>
        <dbReference type="SAM" id="MobiDB-lite"/>
    </source>
</evidence>
<comment type="caution">
    <text evidence="2">The sequence shown here is derived from an EMBL/GenBank/DDBJ whole genome shotgun (WGS) entry which is preliminary data.</text>
</comment>
<accession>A0A367JBE4</accession>
<gene>
    <name evidence="2" type="ORF">CU098_006789</name>
</gene>
<proteinExistence type="predicted"/>
<sequence length="329" mass="38101">MTLGSTDFLLKCSTNSNLTITDFYESNGILFEDRYSVEKLTKETIAQILNESTGYSVVLGEICNVLLAGDYLALRTESCERYWEEKKSIGNIRRSRREQINADIEKRESKRLKSKNVFPNEQDTILAGFEKSVASMIKYHAHQTHMNKKYSELDNYAKNSVSNGFNSILDLTENNVHPLNQKAIFTDEQWKQLNHAWNKRINWNPIKGKVNKLNLVDNGLYVATKLGSLRLPTSGIELRKARTLIERLFTLKRDAKYLANCHTMLSNETAAALKSMDRKQNNSRSPYDEEQDKEKKIDHYCNWVRGSWFPPSQKKDKPYYGQYPTSLFQ</sequence>
<feature type="region of interest" description="Disordered" evidence="1">
    <location>
        <begin position="273"/>
        <end position="294"/>
    </location>
</feature>
<name>A0A367JBE4_RHIST</name>
<organism evidence="2 3">
    <name type="scientific">Rhizopus stolonifer</name>
    <name type="common">Rhizopus nigricans</name>
    <dbReference type="NCBI Taxonomy" id="4846"/>
    <lineage>
        <taxon>Eukaryota</taxon>
        <taxon>Fungi</taxon>
        <taxon>Fungi incertae sedis</taxon>
        <taxon>Mucoromycota</taxon>
        <taxon>Mucoromycotina</taxon>
        <taxon>Mucoromycetes</taxon>
        <taxon>Mucorales</taxon>
        <taxon>Mucorineae</taxon>
        <taxon>Rhizopodaceae</taxon>
        <taxon>Rhizopus</taxon>
    </lineage>
</organism>
<keyword evidence="3" id="KW-1185">Reference proteome</keyword>
<dbReference type="AlphaFoldDB" id="A0A367JBE4"/>
<evidence type="ECO:0000313" key="2">
    <source>
        <dbReference type="EMBL" id="RCH87179.1"/>
    </source>
</evidence>